<gene>
    <name evidence="2" type="ORF">TPC1_16078</name>
</gene>
<name>A0A146K598_9EUKA</name>
<dbReference type="InterPro" id="IPR021148">
    <property type="entry name" value="Polysacc_synth_dom"/>
</dbReference>
<dbReference type="InterPro" id="IPR008476">
    <property type="entry name" value="PBDC1_metazoa/fungi"/>
</dbReference>
<evidence type="ECO:0000313" key="2">
    <source>
        <dbReference type="EMBL" id="JAP92090.1"/>
    </source>
</evidence>
<dbReference type="Pfam" id="PF04669">
    <property type="entry name" value="PBDC1"/>
    <property type="match status" value="1"/>
</dbReference>
<accession>A0A146K598</accession>
<organism evidence="2">
    <name type="scientific">Trepomonas sp. PC1</name>
    <dbReference type="NCBI Taxonomy" id="1076344"/>
    <lineage>
        <taxon>Eukaryota</taxon>
        <taxon>Metamonada</taxon>
        <taxon>Diplomonadida</taxon>
        <taxon>Hexamitidae</taxon>
        <taxon>Hexamitinae</taxon>
        <taxon>Trepomonas</taxon>
    </lineage>
</organism>
<evidence type="ECO:0000259" key="1">
    <source>
        <dbReference type="Pfam" id="PF04669"/>
    </source>
</evidence>
<feature type="domain" description="Polysaccharide biosynthesis" evidence="1">
    <location>
        <begin position="18"/>
        <end position="144"/>
    </location>
</feature>
<dbReference type="InterPro" id="IPR023139">
    <property type="entry name" value="PBDC1-like_dom_sf"/>
</dbReference>
<dbReference type="GO" id="GO:0005737">
    <property type="term" value="C:cytoplasm"/>
    <property type="evidence" value="ECO:0007669"/>
    <property type="project" value="TreeGrafter"/>
</dbReference>
<dbReference type="PANTHER" id="PTHR13410">
    <property type="entry name" value="PROTEIN PBDC1"/>
    <property type="match status" value="1"/>
</dbReference>
<sequence>MKQVNKKPEPKVVNDANLERQWAESAFKYAEQYEQLIFKTKDEAINKFRFTKDDDKIYERFQLAFKGLEVNILDVNDIKSQKNKLLWYNFLESNKHLCKDYNLGTLIRVDSQKQFGETNSVVVPRLQFYCIELQRFRTGLNLSFKQKFVAQATDAPVESLDEIDKAIRNDGMKNLFGNIDEMIKK</sequence>
<dbReference type="PANTHER" id="PTHR13410:SF9">
    <property type="entry name" value="PROTEIN PBDC1"/>
    <property type="match status" value="1"/>
</dbReference>
<proteinExistence type="predicted"/>
<reference evidence="2" key="1">
    <citation type="submission" date="2015-07" db="EMBL/GenBank/DDBJ databases">
        <title>Adaptation to a free-living lifestyle via gene acquisitions in the diplomonad Trepomonas sp. PC1.</title>
        <authorList>
            <person name="Xu F."/>
            <person name="Jerlstrom-Hultqvist J."/>
            <person name="Kolisko M."/>
            <person name="Simpson A.G.B."/>
            <person name="Roger A.J."/>
            <person name="Svard S.G."/>
            <person name="Andersson J.O."/>
        </authorList>
    </citation>
    <scope>NUCLEOTIDE SEQUENCE</scope>
    <source>
        <strain evidence="2">PC1</strain>
    </source>
</reference>
<dbReference type="EMBL" id="GDID01004516">
    <property type="protein sequence ID" value="JAP92090.1"/>
    <property type="molecule type" value="Transcribed_RNA"/>
</dbReference>
<dbReference type="AlphaFoldDB" id="A0A146K598"/>
<dbReference type="Gene3D" id="1.10.3560.10">
    <property type="entry name" value="yst0336 like domain"/>
    <property type="match status" value="1"/>
</dbReference>
<protein>
    <recommendedName>
        <fullName evidence="1">Polysaccharide biosynthesis domain-containing protein</fullName>
    </recommendedName>
</protein>